<gene>
    <name evidence="2" type="ORF">E7Z79_02290</name>
</gene>
<reference evidence="2" key="1">
    <citation type="submission" date="2019-04" db="EMBL/GenBank/DDBJ databases">
        <title>Evolution of Biomass-Degrading Anaerobic Consortia Revealed by Metagenomics.</title>
        <authorList>
            <person name="Peng X."/>
        </authorList>
    </citation>
    <scope>NUCLEOTIDE SEQUENCE</scope>
    <source>
        <strain evidence="2">SIG18</strain>
    </source>
</reference>
<dbReference type="Proteomes" id="UP000783037">
    <property type="component" value="Unassembled WGS sequence"/>
</dbReference>
<dbReference type="InterPro" id="IPR009839">
    <property type="entry name" value="SseB_N"/>
</dbReference>
<organism evidence="2 3">
    <name type="scientific">Methanobrevibacter thaueri</name>
    <dbReference type="NCBI Taxonomy" id="190975"/>
    <lineage>
        <taxon>Archaea</taxon>
        <taxon>Methanobacteriati</taxon>
        <taxon>Methanobacteriota</taxon>
        <taxon>Methanomada group</taxon>
        <taxon>Methanobacteria</taxon>
        <taxon>Methanobacteriales</taxon>
        <taxon>Methanobacteriaceae</taxon>
        <taxon>Methanobrevibacter</taxon>
    </lineage>
</organism>
<comment type="caution">
    <text evidence="2">The sequence shown here is derived from an EMBL/GenBank/DDBJ whole genome shotgun (WGS) entry which is preliminary data.</text>
</comment>
<evidence type="ECO:0000259" key="1">
    <source>
        <dbReference type="Pfam" id="PF07179"/>
    </source>
</evidence>
<sequence length="300" mass="34877">MSETNKYLKSTISQISNFYRNNTQPPEDMYENLLMELRFSELLMPVVFDGEHLSFPHIEVDDGTKLLPLFTSDDELKKYSEDFDRFANDIEYYVKLVGDFGFDGILIDLKSDELCIDNAMLKKIPRSHETRKNRGLDPSRLREMALSEKNVALRSFIKDPSNFNRYDEISRLLVDSLLLNVVVSEEDLSGIAEDGIISRDDSFTFTLYTKKSGRDHYGVVYTDTDAIVSFHETLKYHYYVQVTNKHRVFDFILSNGMDGIIINPGTDEYYVPRQVLLRLFSDDLLDERLENATRYAFPIE</sequence>
<dbReference type="Pfam" id="PF07179">
    <property type="entry name" value="SseB"/>
    <property type="match status" value="1"/>
</dbReference>
<protein>
    <submittedName>
        <fullName evidence="2">SseB family protein</fullName>
    </submittedName>
</protein>
<dbReference type="AlphaFoldDB" id="A0A8T3V3Z4"/>
<accession>A0A8T3V3Z4</accession>
<evidence type="ECO:0000313" key="3">
    <source>
        <dbReference type="Proteomes" id="UP000783037"/>
    </source>
</evidence>
<evidence type="ECO:0000313" key="2">
    <source>
        <dbReference type="EMBL" id="MBE6501253.1"/>
    </source>
</evidence>
<dbReference type="EMBL" id="SUTK01000006">
    <property type="protein sequence ID" value="MBE6501253.1"/>
    <property type="molecule type" value="Genomic_DNA"/>
</dbReference>
<dbReference type="RefSeq" id="WP_303738366.1">
    <property type="nucleotide sequence ID" value="NZ_SUTK01000006.1"/>
</dbReference>
<name>A0A8T3V3Z4_9EURY</name>
<proteinExistence type="predicted"/>
<feature type="domain" description="SseB protein N-terminal" evidence="1">
    <location>
        <begin position="31"/>
        <end position="80"/>
    </location>
</feature>